<dbReference type="CDD" id="cd16913">
    <property type="entry name" value="YkuD_like"/>
    <property type="match status" value="1"/>
</dbReference>
<evidence type="ECO:0000256" key="2">
    <source>
        <dbReference type="ARBA" id="ARBA00022679"/>
    </source>
</evidence>
<dbReference type="InterPro" id="IPR036779">
    <property type="entry name" value="LysM_dom_sf"/>
</dbReference>
<evidence type="ECO:0000256" key="4">
    <source>
        <dbReference type="ARBA" id="ARBA00022984"/>
    </source>
</evidence>
<feature type="region of interest" description="Disordered" evidence="7">
    <location>
        <begin position="88"/>
        <end position="153"/>
    </location>
</feature>
<keyword evidence="11" id="KW-1185">Reference proteome</keyword>
<evidence type="ECO:0000256" key="1">
    <source>
        <dbReference type="ARBA" id="ARBA00004752"/>
    </source>
</evidence>
<dbReference type="PROSITE" id="PS52029">
    <property type="entry name" value="LD_TPASE"/>
    <property type="match status" value="1"/>
</dbReference>
<evidence type="ECO:0000256" key="3">
    <source>
        <dbReference type="ARBA" id="ARBA00022960"/>
    </source>
</evidence>
<dbReference type="CDD" id="cd00118">
    <property type="entry name" value="LysM"/>
    <property type="match status" value="2"/>
</dbReference>
<dbReference type="Gene3D" id="3.10.350.10">
    <property type="entry name" value="LysM domain"/>
    <property type="match status" value="2"/>
</dbReference>
<evidence type="ECO:0000313" key="11">
    <source>
        <dbReference type="Proteomes" id="UP001230005"/>
    </source>
</evidence>
<keyword evidence="10" id="KW-0449">Lipoprotein</keyword>
<evidence type="ECO:0000313" key="10">
    <source>
        <dbReference type="EMBL" id="MDQ0255289.1"/>
    </source>
</evidence>
<dbReference type="InterPro" id="IPR050979">
    <property type="entry name" value="LD-transpeptidase"/>
</dbReference>
<feature type="active site" description="Proton donor/acceptor" evidence="6">
    <location>
        <position position="357"/>
    </location>
</feature>
<dbReference type="Pfam" id="PF01476">
    <property type="entry name" value="LysM"/>
    <property type="match status" value="2"/>
</dbReference>
<dbReference type="InterPro" id="IPR018392">
    <property type="entry name" value="LysM"/>
</dbReference>
<evidence type="ECO:0000259" key="8">
    <source>
        <dbReference type="PROSITE" id="PS51782"/>
    </source>
</evidence>
<keyword evidence="5 6" id="KW-0961">Cell wall biogenesis/degradation</keyword>
<dbReference type="SUPFAM" id="SSF54106">
    <property type="entry name" value="LysM domain"/>
    <property type="match status" value="1"/>
</dbReference>
<evidence type="ECO:0000259" key="9">
    <source>
        <dbReference type="PROSITE" id="PS52029"/>
    </source>
</evidence>
<feature type="compositionally biased region" description="Polar residues" evidence="7">
    <location>
        <begin position="89"/>
        <end position="101"/>
    </location>
</feature>
<dbReference type="SMART" id="SM00257">
    <property type="entry name" value="LysM"/>
    <property type="match status" value="2"/>
</dbReference>
<accession>A0ABT9ZVQ0</accession>
<keyword evidence="2" id="KW-0808">Transferase</keyword>
<feature type="compositionally biased region" description="Polar residues" evidence="7">
    <location>
        <begin position="129"/>
        <end position="149"/>
    </location>
</feature>
<name>A0ABT9ZVQ0_9BACI</name>
<protein>
    <submittedName>
        <fullName evidence="10">Lipoprotein-anchoring transpeptidase ErfK/SrfK</fullName>
    </submittedName>
</protein>
<feature type="domain" description="LysM" evidence="8">
    <location>
        <begin position="156"/>
        <end position="204"/>
    </location>
</feature>
<feature type="domain" description="L,D-TPase catalytic" evidence="9">
    <location>
        <begin position="273"/>
        <end position="397"/>
    </location>
</feature>
<sequence>MSKDKNIQQEFLPRSKKHKKRKQPKRLFAILLATITSFVIAASSLSLALGYWNVPALETKSVEVLKELEGNYLPSTEHSLKDKPFLHITESSQDESLQTTENRSDIVEEENEEPKEKVEKFEKEKNEAGNDSSTQESTPQENVGSTPELNQPKFVVNHEVQPKETLFSITMQYFSTSHYQERIAKFNDIHNPSTEIKAGTILKIPDPELVTIHKVKSGETLFSITRTYYNTTEHLISLANYNNIVDPKRDVKLGMDLKIPHPTILKNDEKDTYSVHINKSKNTLTVYFNSEVVRSFPVATGKEQSVTPEGIFQIVNKVEDPWYSPKDIPGGSPENPLGSHWLGLNVPGTNHFTYGIHGTNDPSSIGKHVSLGCIRMHNSDVLWMYDTIPLHTSVYIFSE</sequence>
<dbReference type="PROSITE" id="PS51782">
    <property type="entry name" value="LYSM"/>
    <property type="match status" value="2"/>
</dbReference>
<evidence type="ECO:0000256" key="6">
    <source>
        <dbReference type="PROSITE-ProRule" id="PRU01373"/>
    </source>
</evidence>
<proteinExistence type="predicted"/>
<dbReference type="PANTHER" id="PTHR30582:SF4">
    <property type="entry name" value="L,D-TRANSPEPTIDASE YQJB-RELATED"/>
    <property type="match status" value="1"/>
</dbReference>
<feature type="active site" description="Nucleophile" evidence="6">
    <location>
        <position position="373"/>
    </location>
</feature>
<dbReference type="Pfam" id="PF03734">
    <property type="entry name" value="YkuD"/>
    <property type="match status" value="1"/>
</dbReference>
<evidence type="ECO:0000256" key="7">
    <source>
        <dbReference type="SAM" id="MobiDB-lite"/>
    </source>
</evidence>
<dbReference type="PANTHER" id="PTHR30582">
    <property type="entry name" value="L,D-TRANSPEPTIDASE"/>
    <property type="match status" value="1"/>
</dbReference>
<keyword evidence="3 6" id="KW-0133">Cell shape</keyword>
<reference evidence="10 11" key="1">
    <citation type="submission" date="2023-07" db="EMBL/GenBank/DDBJ databases">
        <title>Genomic Encyclopedia of Type Strains, Phase IV (KMG-IV): sequencing the most valuable type-strain genomes for metagenomic binning, comparative biology and taxonomic classification.</title>
        <authorList>
            <person name="Goeker M."/>
        </authorList>
    </citation>
    <scope>NUCLEOTIDE SEQUENCE [LARGE SCALE GENOMIC DNA]</scope>
    <source>
        <strain evidence="10 11">DSM 9768</strain>
    </source>
</reference>
<dbReference type="EMBL" id="JAUSUG010000010">
    <property type="protein sequence ID" value="MDQ0255289.1"/>
    <property type="molecule type" value="Genomic_DNA"/>
</dbReference>
<comment type="caution">
    <text evidence="10">The sequence shown here is derived from an EMBL/GenBank/DDBJ whole genome shotgun (WGS) entry which is preliminary data.</text>
</comment>
<evidence type="ECO:0000256" key="5">
    <source>
        <dbReference type="ARBA" id="ARBA00023316"/>
    </source>
</evidence>
<dbReference type="Proteomes" id="UP001230005">
    <property type="component" value="Unassembled WGS sequence"/>
</dbReference>
<dbReference type="InterPro" id="IPR005490">
    <property type="entry name" value="LD_TPept_cat_dom"/>
</dbReference>
<organism evidence="10 11">
    <name type="scientific">Evansella vedderi</name>
    <dbReference type="NCBI Taxonomy" id="38282"/>
    <lineage>
        <taxon>Bacteria</taxon>
        <taxon>Bacillati</taxon>
        <taxon>Bacillota</taxon>
        <taxon>Bacilli</taxon>
        <taxon>Bacillales</taxon>
        <taxon>Bacillaceae</taxon>
        <taxon>Evansella</taxon>
    </lineage>
</organism>
<feature type="region of interest" description="Disordered" evidence="7">
    <location>
        <begin position="1"/>
        <end position="20"/>
    </location>
</feature>
<feature type="domain" description="LysM" evidence="8">
    <location>
        <begin position="211"/>
        <end position="259"/>
    </location>
</feature>
<gene>
    <name evidence="10" type="ORF">J2S74_002671</name>
</gene>
<dbReference type="RefSeq" id="WP_307326230.1">
    <property type="nucleotide sequence ID" value="NZ_JAUSUG010000010.1"/>
</dbReference>
<dbReference type="SUPFAM" id="SSF141523">
    <property type="entry name" value="L,D-transpeptidase catalytic domain-like"/>
    <property type="match status" value="1"/>
</dbReference>
<dbReference type="Gene3D" id="2.40.440.10">
    <property type="entry name" value="L,D-transpeptidase catalytic domain-like"/>
    <property type="match status" value="1"/>
</dbReference>
<keyword evidence="4 6" id="KW-0573">Peptidoglycan synthesis</keyword>
<dbReference type="InterPro" id="IPR038063">
    <property type="entry name" value="Transpep_catalytic_dom"/>
</dbReference>
<comment type="pathway">
    <text evidence="1 6">Cell wall biogenesis; peptidoglycan biosynthesis.</text>
</comment>
<feature type="compositionally biased region" description="Basic and acidic residues" evidence="7">
    <location>
        <begin position="114"/>
        <end position="128"/>
    </location>
</feature>